<dbReference type="Pfam" id="PF00084">
    <property type="entry name" value="Sushi"/>
    <property type="match status" value="4"/>
</dbReference>
<accession>A0A3P9QHD1</accession>
<dbReference type="SMART" id="SM00032">
    <property type="entry name" value="CCP"/>
    <property type="match status" value="4"/>
</dbReference>
<feature type="chain" id="PRO_5018212249" evidence="8">
    <location>
        <begin position="21"/>
        <end position="345"/>
    </location>
</feature>
<dbReference type="CDD" id="cd00033">
    <property type="entry name" value="CCP"/>
    <property type="match status" value="4"/>
</dbReference>
<reference evidence="11" key="1">
    <citation type="submission" date="2013-11" db="EMBL/GenBank/DDBJ databases">
        <title>The genomic landscape of the Guanapo guppy.</title>
        <authorList>
            <person name="Kuenstner A."/>
            <person name="Dreyer C."/>
        </authorList>
    </citation>
    <scope>NUCLEOTIDE SEQUENCE</scope>
    <source>
        <strain evidence="11">Guanapo</strain>
    </source>
</reference>
<keyword evidence="3" id="KW-0677">Repeat</keyword>
<organism evidence="10 11">
    <name type="scientific">Poecilia reticulata</name>
    <name type="common">Guppy</name>
    <name type="synonym">Acanthophacelus reticulatus</name>
    <dbReference type="NCBI Taxonomy" id="8081"/>
    <lineage>
        <taxon>Eukaryota</taxon>
        <taxon>Metazoa</taxon>
        <taxon>Chordata</taxon>
        <taxon>Craniata</taxon>
        <taxon>Vertebrata</taxon>
        <taxon>Euteleostomi</taxon>
        <taxon>Actinopterygii</taxon>
        <taxon>Neopterygii</taxon>
        <taxon>Teleostei</taxon>
        <taxon>Neoteleostei</taxon>
        <taxon>Acanthomorphata</taxon>
        <taxon>Ovalentaria</taxon>
        <taxon>Atherinomorphae</taxon>
        <taxon>Cyprinodontiformes</taxon>
        <taxon>Poeciliidae</taxon>
        <taxon>Poeciliinae</taxon>
        <taxon>Poecilia</taxon>
    </lineage>
</organism>
<dbReference type="Bgee" id="ENSPREG00000022418">
    <property type="expression patterns" value="Expressed in caudal fin and 1 other cell type or tissue"/>
</dbReference>
<keyword evidence="11" id="KW-1185">Reference proteome</keyword>
<feature type="disulfide bond" evidence="5">
    <location>
        <begin position="54"/>
        <end position="81"/>
    </location>
</feature>
<protein>
    <submittedName>
        <fullName evidence="10">Complement receptor type 1-like</fullName>
    </submittedName>
</protein>
<evidence type="ECO:0000259" key="9">
    <source>
        <dbReference type="PROSITE" id="PS50923"/>
    </source>
</evidence>
<evidence type="ECO:0000256" key="2">
    <source>
        <dbReference type="ARBA" id="ARBA00022729"/>
    </source>
</evidence>
<feature type="region of interest" description="Disordered" evidence="6">
    <location>
        <begin position="260"/>
        <end position="282"/>
    </location>
</feature>
<evidence type="ECO:0000256" key="4">
    <source>
        <dbReference type="ARBA" id="ARBA00023157"/>
    </source>
</evidence>
<dbReference type="Proteomes" id="UP000242638">
    <property type="component" value="Unassembled WGS sequence"/>
</dbReference>
<evidence type="ECO:0000256" key="3">
    <source>
        <dbReference type="ARBA" id="ARBA00022737"/>
    </source>
</evidence>
<feature type="signal peptide" evidence="8">
    <location>
        <begin position="1"/>
        <end position="20"/>
    </location>
</feature>
<feature type="transmembrane region" description="Helical" evidence="7">
    <location>
        <begin position="289"/>
        <end position="311"/>
    </location>
</feature>
<name>A0A3P9QHD1_POERE</name>
<dbReference type="GeneTree" id="ENSGT00940000154967"/>
<sequence length="345" mass="37312">MDITAVFILGSLGFAIIAQAQDCSRPLAGANMDLRNDFITQQTFPDGGKVIFVCNPGYTPAGGSTSITCTAGTWSPVRLQCERKSCGTLGEVSNGQVDYDGNEFGDTATVTCNRGYMLVGKSTFRCEVNGWDGRLPTCDAVQCTTPAPVANGAFYPNKDFYNFGDVARYSCEKGFVLNGPKDIACSDGGEFSPSPPTCVTVECRDPVIENAVFESGSRPPHGHKATVTYSCKPGYIMHGPSTVTCDITNQWLPSLPECKRATPPPVKTTTPTTTTIKPRDESDATSPTWIIILVVICIIGFGFGLFIFFFLKKRSRRTRTVKDPAKDDEDVALSVRRLLSNNNCV</sequence>
<keyword evidence="4 5" id="KW-1015">Disulfide bond</keyword>
<feature type="domain" description="Sushi" evidence="9">
    <location>
        <begin position="84"/>
        <end position="140"/>
    </location>
</feature>
<dbReference type="Gene3D" id="2.10.70.10">
    <property type="entry name" value="Complement Module, domain 1"/>
    <property type="match status" value="4"/>
</dbReference>
<evidence type="ECO:0000256" key="6">
    <source>
        <dbReference type="SAM" id="MobiDB-lite"/>
    </source>
</evidence>
<dbReference type="Ensembl" id="ENSPRET00000033465.1">
    <property type="protein sequence ID" value="ENSPREP00000033088.1"/>
    <property type="gene ID" value="ENSPREG00000022418.1"/>
</dbReference>
<dbReference type="SUPFAM" id="SSF57535">
    <property type="entry name" value="Complement control module/SCR domain"/>
    <property type="match status" value="4"/>
</dbReference>
<dbReference type="FunFam" id="2.10.70.10:FF:000014">
    <property type="entry name" value="Membrane cofactor protein"/>
    <property type="match status" value="1"/>
</dbReference>
<evidence type="ECO:0000256" key="1">
    <source>
        <dbReference type="ARBA" id="ARBA00022659"/>
    </source>
</evidence>
<evidence type="ECO:0000256" key="5">
    <source>
        <dbReference type="PROSITE-ProRule" id="PRU00302"/>
    </source>
</evidence>
<proteinExistence type="predicted"/>
<keyword evidence="7" id="KW-0472">Membrane</keyword>
<evidence type="ECO:0000256" key="7">
    <source>
        <dbReference type="SAM" id="Phobius"/>
    </source>
</evidence>
<keyword evidence="1 5" id="KW-0768">Sushi</keyword>
<keyword evidence="7" id="KW-0812">Transmembrane</keyword>
<feature type="compositionally biased region" description="Low complexity" evidence="6">
    <location>
        <begin position="267"/>
        <end position="276"/>
    </location>
</feature>
<reference evidence="10" key="2">
    <citation type="submission" date="2025-08" db="UniProtKB">
        <authorList>
            <consortium name="Ensembl"/>
        </authorList>
    </citation>
    <scope>IDENTIFICATION</scope>
    <source>
        <strain evidence="10">Guanapo</strain>
    </source>
</reference>
<dbReference type="InterPro" id="IPR035976">
    <property type="entry name" value="Sushi/SCR/CCP_sf"/>
</dbReference>
<evidence type="ECO:0000256" key="8">
    <source>
        <dbReference type="SAM" id="SignalP"/>
    </source>
</evidence>
<comment type="caution">
    <text evidence="5">Lacks conserved residue(s) required for the propagation of feature annotation.</text>
</comment>
<dbReference type="PANTHER" id="PTHR45656">
    <property type="entry name" value="PROTEIN CBR-CLEC-78"/>
    <property type="match status" value="1"/>
</dbReference>
<feature type="disulfide bond" evidence="5">
    <location>
        <begin position="171"/>
        <end position="198"/>
    </location>
</feature>
<reference evidence="10" key="3">
    <citation type="submission" date="2025-09" db="UniProtKB">
        <authorList>
            <consortium name="Ensembl"/>
        </authorList>
    </citation>
    <scope>IDENTIFICATION</scope>
    <source>
        <strain evidence="10">Guanapo</strain>
    </source>
</reference>
<keyword evidence="7" id="KW-1133">Transmembrane helix</keyword>
<dbReference type="PROSITE" id="PS50923">
    <property type="entry name" value="SUSHI"/>
    <property type="match status" value="4"/>
</dbReference>
<feature type="domain" description="Sushi" evidence="9">
    <location>
        <begin position="201"/>
        <end position="260"/>
    </location>
</feature>
<feature type="domain" description="Sushi" evidence="9">
    <location>
        <begin position="21"/>
        <end position="83"/>
    </location>
</feature>
<keyword evidence="2 8" id="KW-0732">Signal</keyword>
<dbReference type="AlphaFoldDB" id="A0A3P9QHD1"/>
<feature type="disulfide bond" evidence="5">
    <location>
        <begin position="231"/>
        <end position="258"/>
    </location>
</feature>
<dbReference type="InterPro" id="IPR000436">
    <property type="entry name" value="Sushi_SCR_CCP_dom"/>
</dbReference>
<evidence type="ECO:0000313" key="10">
    <source>
        <dbReference type="Ensembl" id="ENSPREP00000033088.1"/>
    </source>
</evidence>
<feature type="domain" description="Sushi" evidence="9">
    <location>
        <begin position="141"/>
        <end position="200"/>
    </location>
</feature>
<dbReference type="PANTHER" id="PTHR45656:SF4">
    <property type="entry name" value="PROTEIN CBR-CLEC-78"/>
    <property type="match status" value="1"/>
</dbReference>
<dbReference type="InterPro" id="IPR051277">
    <property type="entry name" value="SEZ6_CSMD_C4BPB_Regulators"/>
</dbReference>
<evidence type="ECO:0000313" key="11">
    <source>
        <dbReference type="Proteomes" id="UP000242638"/>
    </source>
</evidence>